<dbReference type="InterPro" id="IPR013216">
    <property type="entry name" value="Methyltransf_11"/>
</dbReference>
<protein>
    <recommendedName>
        <fullName evidence="1">Methyltransferase type 11 domain-containing protein</fullName>
    </recommendedName>
</protein>
<sequence length="258" mass="30167">MDEKLKRLYEEWKNEEEIAHIQGWDFSHIANRYGEEDELPWDFKSLIKRYLTDEMNLLDMETGGGEFLLELNHPYQHTAAIEGYGPNIDFCTEKLVPLGIDFKAADGADILPFGNSVFDVVVNRHGDYSCSELRRVLRNRGLFFTQQVGAENDWELIKLLQPEIDKVAFPDQYLDIRKRELEEAGFDILHCGETFQPIRFFDVGALVWFAKIIEWEFVNFEVDKYLDNLYQAQEILEKNGVIEGRIHRFYIVAQNCGV</sequence>
<proteinExistence type="predicted"/>
<evidence type="ECO:0000259" key="1">
    <source>
        <dbReference type="Pfam" id="PF08241"/>
    </source>
</evidence>
<dbReference type="SUPFAM" id="SSF53335">
    <property type="entry name" value="S-adenosyl-L-methionine-dependent methyltransferases"/>
    <property type="match status" value="1"/>
</dbReference>
<dbReference type="Gene3D" id="3.40.50.150">
    <property type="entry name" value="Vaccinia Virus protein VP39"/>
    <property type="match status" value="1"/>
</dbReference>
<dbReference type="Proteomes" id="UP000035199">
    <property type="component" value="Chromosome"/>
</dbReference>
<evidence type="ECO:0000313" key="3">
    <source>
        <dbReference type="Proteomes" id="UP000035199"/>
    </source>
</evidence>
<reference evidence="2 3" key="1">
    <citation type="journal article" date="2015" name="Genome Announc.">
        <title>Complete Genome Sequence of the Type Strain Corynebacterium mustelae DSM 45274, Isolated from Various Tissues of a Male Ferret with Lethal Sepsis.</title>
        <authorList>
            <person name="Ruckert C."/>
            <person name="Eimer J."/>
            <person name="Winkler A."/>
            <person name="Tauch A."/>
        </authorList>
    </citation>
    <scope>NUCLEOTIDE SEQUENCE [LARGE SCALE GENOMIC DNA]</scope>
    <source>
        <strain evidence="2 3">DSM 45274</strain>
    </source>
</reference>
<dbReference type="InterPro" id="IPR029063">
    <property type="entry name" value="SAM-dependent_MTases_sf"/>
</dbReference>
<dbReference type="AlphaFoldDB" id="A0A0G3GUX1"/>
<dbReference type="STRING" id="571915.CMUST_03100"/>
<dbReference type="GO" id="GO:0008757">
    <property type="term" value="F:S-adenosylmethionine-dependent methyltransferase activity"/>
    <property type="evidence" value="ECO:0007669"/>
    <property type="project" value="InterPro"/>
</dbReference>
<feature type="domain" description="Methyltransferase type 11" evidence="1">
    <location>
        <begin position="58"/>
        <end position="143"/>
    </location>
</feature>
<evidence type="ECO:0000313" key="2">
    <source>
        <dbReference type="EMBL" id="AKK04964.1"/>
    </source>
</evidence>
<dbReference type="InterPro" id="IPR052939">
    <property type="entry name" value="23S_rRNA_MeTrnsfrase_RlmA"/>
</dbReference>
<dbReference type="RefSeq" id="WP_047261273.1">
    <property type="nucleotide sequence ID" value="NZ_CP011542.1"/>
</dbReference>
<accession>A0A0G3GUX1</accession>
<organism evidence="2 3">
    <name type="scientific">Corynebacterium mustelae</name>
    <dbReference type="NCBI Taxonomy" id="571915"/>
    <lineage>
        <taxon>Bacteria</taxon>
        <taxon>Bacillati</taxon>
        <taxon>Actinomycetota</taxon>
        <taxon>Actinomycetes</taxon>
        <taxon>Mycobacteriales</taxon>
        <taxon>Corynebacteriaceae</taxon>
        <taxon>Corynebacterium</taxon>
    </lineage>
</organism>
<reference evidence="3" key="2">
    <citation type="submission" date="2015-05" db="EMBL/GenBank/DDBJ databases">
        <title>Complete genome sequence of Corynebacterium mustelae DSM 45274, isolated from various tissues of a male ferret with lethal sepsis.</title>
        <authorList>
            <person name="Ruckert C."/>
            <person name="Albersmeier A."/>
            <person name="Winkler A."/>
            <person name="Tauch A."/>
        </authorList>
    </citation>
    <scope>NUCLEOTIDE SEQUENCE [LARGE SCALE GENOMIC DNA]</scope>
    <source>
        <strain evidence="3">DSM 45274</strain>
    </source>
</reference>
<gene>
    <name evidence="2" type="ORF">CMUST_03100</name>
</gene>
<dbReference type="PATRIC" id="fig|571915.4.peg.655"/>
<dbReference type="OrthoDB" id="9795864at2"/>
<dbReference type="PANTHER" id="PTHR43460:SF1">
    <property type="entry name" value="METHYLTRANSFERASE TYPE 11 DOMAIN-CONTAINING PROTEIN"/>
    <property type="match status" value="1"/>
</dbReference>
<dbReference type="EMBL" id="CP011542">
    <property type="protein sequence ID" value="AKK04964.1"/>
    <property type="molecule type" value="Genomic_DNA"/>
</dbReference>
<dbReference type="KEGG" id="cmv:CMUST_03100"/>
<keyword evidence="3" id="KW-1185">Reference proteome</keyword>
<dbReference type="PANTHER" id="PTHR43460">
    <property type="entry name" value="METHYLTRANSFERASE"/>
    <property type="match status" value="1"/>
</dbReference>
<name>A0A0G3GUX1_9CORY</name>
<dbReference type="Pfam" id="PF08241">
    <property type="entry name" value="Methyltransf_11"/>
    <property type="match status" value="1"/>
</dbReference>